<organism evidence="3 4">
    <name type="scientific">Mycoplasmoides genitalium M6320</name>
    <dbReference type="NCBI Taxonomy" id="662945"/>
    <lineage>
        <taxon>Bacteria</taxon>
        <taxon>Bacillati</taxon>
        <taxon>Mycoplasmatota</taxon>
        <taxon>Mycoplasmoidales</taxon>
        <taxon>Mycoplasmoidaceae</taxon>
        <taxon>Mycoplasmoides</taxon>
    </lineage>
</organism>
<dbReference type="Pfam" id="PF11799">
    <property type="entry name" value="IMS_C"/>
    <property type="match status" value="1"/>
</dbReference>
<protein>
    <submittedName>
        <fullName evidence="3">ImpB/MucB/SamB family protein</fullName>
    </submittedName>
</protein>
<dbReference type="CDD" id="cd03586">
    <property type="entry name" value="PolY_Pol_IV_kappa"/>
    <property type="match status" value="1"/>
</dbReference>
<dbReference type="GeneID" id="99647262"/>
<sequence length="411" mass="47466">MINTFTYFEPEYLIDKNLIFLYFDFDAFFASVEELENPELVNQPLIVGNRFSRSVVSTCNYVARSYGIRSGMSILKALELCPNAIFAHSNFRNYRKHSKRIFSVIESTFSLKIDVLSVDEGVACFQNISFKKAFLIAKKIKNFVFQNLRIKISIGISDHFLIAKIFSNQAKPFGIKSCSVKDIKKKLWPLPITEIPGIGEKHIDLVFKNNFYKINDLAVCEDASLLKKVFGNFWESLKAVSLGKWYTDNNNQVKSRSFAVSETLEDLNYSNNQLNKKLTQIFDQLFIRLQLSSQVCKGIVVQLKSNDFIVNSHSNKMKKYSNDYRKLLSITKRLFNRLLINTEKNVRLIGISFFDLKKIDTDEGQKKSLFYQFIPKSISKLSEESSLDKLIFDINESFGFEIIKRANKLKS</sequence>
<dbReference type="InterPro" id="IPR017961">
    <property type="entry name" value="DNA_pol_Y-fam_little_finger"/>
</dbReference>
<dbReference type="InterPro" id="IPR001126">
    <property type="entry name" value="UmuC"/>
</dbReference>
<dbReference type="SMR" id="A0ABC7ZJ58"/>
<dbReference type="Pfam" id="PF11798">
    <property type="entry name" value="IMS_HHH"/>
    <property type="match status" value="1"/>
</dbReference>
<feature type="domain" description="UmuC" evidence="2">
    <location>
        <begin position="20"/>
        <end position="199"/>
    </location>
</feature>
<dbReference type="SUPFAM" id="SSF100879">
    <property type="entry name" value="Lesion bypass DNA polymerase (Y-family), little finger domain"/>
    <property type="match status" value="1"/>
</dbReference>
<dbReference type="InterPro" id="IPR043502">
    <property type="entry name" value="DNA/RNA_pol_sf"/>
</dbReference>
<evidence type="ECO:0000256" key="1">
    <source>
        <dbReference type="ARBA" id="ARBA00010945"/>
    </source>
</evidence>
<gene>
    <name evidence="3" type="ORF">CM1_02195</name>
</gene>
<evidence type="ECO:0000259" key="2">
    <source>
        <dbReference type="PROSITE" id="PS50173"/>
    </source>
</evidence>
<dbReference type="Pfam" id="PF00817">
    <property type="entry name" value="IMS"/>
    <property type="match status" value="1"/>
</dbReference>
<dbReference type="KEGG" id="mgx:CM1_02195"/>
<dbReference type="InterPro" id="IPR050116">
    <property type="entry name" value="DNA_polymerase-Y"/>
</dbReference>
<dbReference type="Gene3D" id="3.30.70.270">
    <property type="match status" value="1"/>
</dbReference>
<dbReference type="PANTHER" id="PTHR11076">
    <property type="entry name" value="DNA REPAIR POLYMERASE UMUC / TRANSFERASE FAMILY MEMBER"/>
    <property type="match status" value="1"/>
</dbReference>
<dbReference type="PROSITE" id="PS50173">
    <property type="entry name" value="UMUC"/>
    <property type="match status" value="1"/>
</dbReference>
<evidence type="ECO:0000313" key="4">
    <source>
        <dbReference type="Proteomes" id="UP000005254"/>
    </source>
</evidence>
<proteinExistence type="inferred from homology"/>
<dbReference type="GO" id="GO:0006974">
    <property type="term" value="P:DNA damage response"/>
    <property type="evidence" value="ECO:0007669"/>
    <property type="project" value="UniProtKB-ARBA"/>
</dbReference>
<dbReference type="EMBL" id="CP003772">
    <property type="protein sequence ID" value="AFQ04195.1"/>
    <property type="molecule type" value="Genomic_DNA"/>
</dbReference>
<dbReference type="RefSeq" id="WP_010869448.1">
    <property type="nucleotide sequence ID" value="NC_018497.1"/>
</dbReference>
<dbReference type="Proteomes" id="UP000005254">
    <property type="component" value="Chromosome"/>
</dbReference>
<reference evidence="3 4" key="1">
    <citation type="journal article" date="2012" name="J. Bacteriol.">
        <title>Draft Genome Sequences of Four Axenic Mycoplasma genitalium Strains Isolated from Denmark, Japan, and Australia.</title>
        <authorList>
            <person name="McGowin C.L."/>
            <person name="Ma L."/>
            <person name="Jensen J.S."/>
            <person name="Mancuso M.M."/>
            <person name="Hamasuna R."/>
            <person name="Adegboye D."/>
            <person name="Martin D.H."/>
        </authorList>
    </citation>
    <scope>NUCLEOTIDE SEQUENCE [LARGE SCALE GENOMIC DNA]</scope>
    <source>
        <strain evidence="3 4">M6320</strain>
    </source>
</reference>
<name>A0ABC7ZJ58_MYCGT</name>
<dbReference type="AlphaFoldDB" id="A0ABC7ZJ58"/>
<dbReference type="Gene3D" id="3.40.1170.60">
    <property type="match status" value="1"/>
</dbReference>
<dbReference type="InterPro" id="IPR036775">
    <property type="entry name" value="DNA_pol_Y-fam_lit_finger_sf"/>
</dbReference>
<dbReference type="Gene3D" id="3.30.1490.100">
    <property type="entry name" value="DNA polymerase, Y-family, little finger domain"/>
    <property type="match status" value="1"/>
</dbReference>
<dbReference type="SUPFAM" id="SSF56672">
    <property type="entry name" value="DNA/RNA polymerases"/>
    <property type="match status" value="1"/>
</dbReference>
<accession>A0ABC7ZJ58</accession>
<dbReference type="InterPro" id="IPR043128">
    <property type="entry name" value="Rev_trsase/Diguanyl_cyclase"/>
</dbReference>
<dbReference type="InterPro" id="IPR024728">
    <property type="entry name" value="PolY_HhH_motif"/>
</dbReference>
<dbReference type="PANTHER" id="PTHR11076:SF33">
    <property type="entry name" value="DNA POLYMERASE KAPPA"/>
    <property type="match status" value="1"/>
</dbReference>
<evidence type="ECO:0000313" key="3">
    <source>
        <dbReference type="EMBL" id="AFQ04195.1"/>
    </source>
</evidence>
<dbReference type="InterPro" id="IPR022880">
    <property type="entry name" value="DNApol_IV"/>
</dbReference>
<comment type="similarity">
    <text evidence="1">Belongs to the DNA polymerase type-Y family.</text>
</comment>